<keyword evidence="3" id="KW-1185">Reference proteome</keyword>
<protein>
    <submittedName>
        <fullName evidence="2">Aspartate/glutamate racemase family protein</fullName>
    </submittedName>
</protein>
<dbReference type="InterPro" id="IPR015942">
    <property type="entry name" value="Asp/Glu/hydantoin_racemase"/>
</dbReference>
<reference evidence="2" key="1">
    <citation type="submission" date="2020-11" db="EMBL/GenBank/DDBJ databases">
        <title>Bacterial whole genome sequence for Caenimonas sp. DR4.4.</title>
        <authorList>
            <person name="Le V."/>
            <person name="Ko S.-R."/>
            <person name="Ahn C.-Y."/>
            <person name="Oh H.-M."/>
        </authorList>
    </citation>
    <scope>NUCLEOTIDE SEQUENCE</scope>
    <source>
        <strain evidence="2">DR4.4</strain>
    </source>
</reference>
<comment type="caution">
    <text evidence="2">The sequence shown here is derived from an EMBL/GenBank/DDBJ whole genome shotgun (WGS) entry which is preliminary data.</text>
</comment>
<organism evidence="2 3">
    <name type="scientific">Caenimonas aquaedulcis</name>
    <dbReference type="NCBI Taxonomy" id="2793270"/>
    <lineage>
        <taxon>Bacteria</taxon>
        <taxon>Pseudomonadati</taxon>
        <taxon>Pseudomonadota</taxon>
        <taxon>Betaproteobacteria</taxon>
        <taxon>Burkholderiales</taxon>
        <taxon>Comamonadaceae</taxon>
        <taxon>Caenimonas</taxon>
    </lineage>
</organism>
<evidence type="ECO:0000313" key="3">
    <source>
        <dbReference type="Proteomes" id="UP000651050"/>
    </source>
</evidence>
<dbReference type="AlphaFoldDB" id="A0A931MFZ6"/>
<name>A0A931MFZ6_9BURK</name>
<proteinExistence type="predicted"/>
<accession>A0A931MFZ6</accession>
<sequence>MLSTRFPRPPGDVGHPGSWRGDTEFRVVEGAGPRDAVRDAAGLREGPVLAAFSAAARELEANGVGAITTSCGFLVLLQEALQDAVKVPVVTSSLLLLPALLAREPQVGVLTIDARHLGDAHLRQAGVPPGQLADVMVEGVDPGGEFARAILGNDAAMDLARAGRDVVAAARALRGRAPRLRTVVLECTNMPPYAQAIRDATGFEVLSLADVPALKSWAAEPMIRG</sequence>
<dbReference type="Proteomes" id="UP000651050">
    <property type="component" value="Unassembled WGS sequence"/>
</dbReference>
<gene>
    <name evidence="2" type="ORF">I5803_06440</name>
</gene>
<dbReference type="EMBL" id="JADWYS010000001">
    <property type="protein sequence ID" value="MBG9387648.1"/>
    <property type="molecule type" value="Genomic_DNA"/>
</dbReference>
<evidence type="ECO:0000313" key="2">
    <source>
        <dbReference type="EMBL" id="MBG9387648.1"/>
    </source>
</evidence>
<dbReference type="Pfam" id="PF01177">
    <property type="entry name" value="Asp_Glu_race"/>
    <property type="match status" value="1"/>
</dbReference>
<evidence type="ECO:0000256" key="1">
    <source>
        <dbReference type="SAM" id="MobiDB-lite"/>
    </source>
</evidence>
<feature type="region of interest" description="Disordered" evidence="1">
    <location>
        <begin position="1"/>
        <end position="20"/>
    </location>
</feature>